<protein>
    <submittedName>
        <fullName evidence="7">Cytochrome c</fullName>
    </submittedName>
</protein>
<keyword evidence="5" id="KW-0812">Transmembrane</keyword>
<dbReference type="GO" id="GO:0009055">
    <property type="term" value="F:electron transfer activity"/>
    <property type="evidence" value="ECO:0007669"/>
    <property type="project" value="InterPro"/>
</dbReference>
<dbReference type="PANTHER" id="PTHR35008">
    <property type="entry name" value="BLL4482 PROTEIN-RELATED"/>
    <property type="match status" value="1"/>
</dbReference>
<dbReference type="InterPro" id="IPR036909">
    <property type="entry name" value="Cyt_c-like_dom_sf"/>
</dbReference>
<evidence type="ECO:0000256" key="4">
    <source>
        <dbReference type="PROSITE-ProRule" id="PRU00433"/>
    </source>
</evidence>
<feature type="transmembrane region" description="Helical" evidence="5">
    <location>
        <begin position="7"/>
        <end position="28"/>
    </location>
</feature>
<reference evidence="7" key="1">
    <citation type="submission" date="2021-06" db="EMBL/GenBank/DDBJ databases">
        <title>44 bacteria genomes isolated from Dapeng, Shenzhen.</title>
        <authorList>
            <person name="Zheng W."/>
            <person name="Yu S."/>
            <person name="Huang Y."/>
        </authorList>
    </citation>
    <scope>NUCLEOTIDE SEQUENCE</scope>
    <source>
        <strain evidence="7">DP5N28-2</strain>
    </source>
</reference>
<dbReference type="InterPro" id="IPR009056">
    <property type="entry name" value="Cyt_c-like_dom"/>
</dbReference>
<evidence type="ECO:0000256" key="5">
    <source>
        <dbReference type="SAM" id="Phobius"/>
    </source>
</evidence>
<dbReference type="GO" id="GO:0046872">
    <property type="term" value="F:metal ion binding"/>
    <property type="evidence" value="ECO:0007669"/>
    <property type="project" value="UniProtKB-KW"/>
</dbReference>
<evidence type="ECO:0000256" key="2">
    <source>
        <dbReference type="ARBA" id="ARBA00022723"/>
    </source>
</evidence>
<dbReference type="PANTHER" id="PTHR35008:SF8">
    <property type="entry name" value="ALCOHOL DEHYDROGENASE CYTOCHROME C SUBUNIT"/>
    <property type="match status" value="1"/>
</dbReference>
<dbReference type="InterPro" id="IPR051459">
    <property type="entry name" value="Cytochrome_c-type_DH"/>
</dbReference>
<sequence>MKRIFKYLLYALSVILLLALAFVGWIMVTKPNVAPPQEMSIERTPERVERGEYLANHVMLCMDCHAQRDYSLFAGPIAPGTEGSGGEIFDQKMGFPGRFISPNITPSGVGDWTDGELFRAITTGVTKDGQALFPVMPWPNFAKMDPEDIKAVIAYIRTLEPIDVVREKSQADFPVNIIMRTFPQEATFSNRPDPSDKIAYGEYLVTAASCGDCHTKMEKGEFTGTYLAGGQAFPLPGGIVATSHNLTPHESGIGKWSREMFIDAFKQFRDSSYQHEAVNPGDEQTIMPWIQYGGMTDSDLSAIYDYLQSLEPVENEVVKYTHTDNKVTPQ</sequence>
<dbReference type="Pfam" id="PF00034">
    <property type="entry name" value="Cytochrom_C"/>
    <property type="match status" value="1"/>
</dbReference>
<dbReference type="RefSeq" id="WP_222580240.1">
    <property type="nucleotide sequence ID" value="NZ_JAHVHU010000009.1"/>
</dbReference>
<dbReference type="Proteomes" id="UP000753961">
    <property type="component" value="Unassembled WGS sequence"/>
</dbReference>
<keyword evidence="5" id="KW-1133">Transmembrane helix</keyword>
<evidence type="ECO:0000259" key="6">
    <source>
        <dbReference type="PROSITE" id="PS51007"/>
    </source>
</evidence>
<keyword evidence="1 4" id="KW-0349">Heme</keyword>
<organism evidence="7 8">
    <name type="scientific">Membranihabitans marinus</name>
    <dbReference type="NCBI Taxonomy" id="1227546"/>
    <lineage>
        <taxon>Bacteria</taxon>
        <taxon>Pseudomonadati</taxon>
        <taxon>Bacteroidota</taxon>
        <taxon>Saprospiria</taxon>
        <taxon>Saprospirales</taxon>
        <taxon>Saprospiraceae</taxon>
        <taxon>Membranihabitans</taxon>
    </lineage>
</organism>
<keyword evidence="8" id="KW-1185">Reference proteome</keyword>
<dbReference type="PROSITE" id="PS51007">
    <property type="entry name" value="CYTC"/>
    <property type="match status" value="2"/>
</dbReference>
<evidence type="ECO:0000256" key="3">
    <source>
        <dbReference type="ARBA" id="ARBA00023004"/>
    </source>
</evidence>
<proteinExistence type="predicted"/>
<evidence type="ECO:0000256" key="1">
    <source>
        <dbReference type="ARBA" id="ARBA00022617"/>
    </source>
</evidence>
<name>A0A953LAH3_9BACT</name>
<dbReference type="EMBL" id="JAHVHU010000009">
    <property type="protein sequence ID" value="MBY5958708.1"/>
    <property type="molecule type" value="Genomic_DNA"/>
</dbReference>
<keyword evidence="2 4" id="KW-0479">Metal-binding</keyword>
<feature type="domain" description="Cytochrome c" evidence="6">
    <location>
        <begin position="46"/>
        <end position="160"/>
    </location>
</feature>
<gene>
    <name evidence="7" type="ORF">KUV50_11220</name>
</gene>
<dbReference type="SUPFAM" id="SSF46626">
    <property type="entry name" value="Cytochrome c"/>
    <property type="match status" value="2"/>
</dbReference>
<keyword evidence="3 4" id="KW-0408">Iron</keyword>
<dbReference type="GO" id="GO:0020037">
    <property type="term" value="F:heme binding"/>
    <property type="evidence" value="ECO:0007669"/>
    <property type="project" value="InterPro"/>
</dbReference>
<comment type="caution">
    <text evidence="7">The sequence shown here is derived from an EMBL/GenBank/DDBJ whole genome shotgun (WGS) entry which is preliminary data.</text>
</comment>
<keyword evidence="5" id="KW-0472">Membrane</keyword>
<feature type="domain" description="Cytochrome c" evidence="6">
    <location>
        <begin position="196"/>
        <end position="311"/>
    </location>
</feature>
<dbReference type="Gene3D" id="1.10.760.10">
    <property type="entry name" value="Cytochrome c-like domain"/>
    <property type="match status" value="2"/>
</dbReference>
<evidence type="ECO:0000313" key="8">
    <source>
        <dbReference type="Proteomes" id="UP000753961"/>
    </source>
</evidence>
<dbReference type="AlphaFoldDB" id="A0A953LAH3"/>
<accession>A0A953LAH3</accession>
<evidence type="ECO:0000313" key="7">
    <source>
        <dbReference type="EMBL" id="MBY5958708.1"/>
    </source>
</evidence>